<proteinExistence type="predicted"/>
<evidence type="ECO:0000313" key="4">
    <source>
        <dbReference type="EMBL" id="SEE29728.1"/>
    </source>
</evidence>
<feature type="domain" description="N-acetyltransferase" evidence="3">
    <location>
        <begin position="4"/>
        <end position="175"/>
    </location>
</feature>
<dbReference type="Gene3D" id="3.40.630.30">
    <property type="match status" value="1"/>
</dbReference>
<keyword evidence="4" id="KW-0689">Ribosomal protein</keyword>
<dbReference type="InterPro" id="IPR050832">
    <property type="entry name" value="Bact_Acetyltransf"/>
</dbReference>
<keyword evidence="2" id="KW-0012">Acyltransferase</keyword>
<dbReference type="InterPro" id="IPR000182">
    <property type="entry name" value="GNAT_dom"/>
</dbReference>
<dbReference type="GO" id="GO:0005840">
    <property type="term" value="C:ribosome"/>
    <property type="evidence" value="ECO:0007669"/>
    <property type="project" value="UniProtKB-KW"/>
</dbReference>
<dbReference type="AlphaFoldDB" id="A0A1H5HQY9"/>
<dbReference type="SUPFAM" id="SSF55729">
    <property type="entry name" value="Acyl-CoA N-acyltransferases (Nat)"/>
    <property type="match status" value="1"/>
</dbReference>
<dbReference type="GO" id="GO:0016747">
    <property type="term" value="F:acyltransferase activity, transferring groups other than amino-acyl groups"/>
    <property type="evidence" value="ECO:0007669"/>
    <property type="project" value="InterPro"/>
</dbReference>
<name>A0A1H5HQY9_9MICO</name>
<accession>A0A1H5HQY9</accession>
<dbReference type="Pfam" id="PF00583">
    <property type="entry name" value="Acetyltransf_1"/>
    <property type="match status" value="1"/>
</dbReference>
<dbReference type="PROSITE" id="PS51186">
    <property type="entry name" value="GNAT"/>
    <property type="match status" value="1"/>
</dbReference>
<keyword evidence="1" id="KW-0808">Transferase</keyword>
<evidence type="ECO:0000256" key="2">
    <source>
        <dbReference type="ARBA" id="ARBA00023315"/>
    </source>
</evidence>
<dbReference type="CDD" id="cd04301">
    <property type="entry name" value="NAT_SF"/>
    <property type="match status" value="1"/>
</dbReference>
<reference evidence="5" key="1">
    <citation type="submission" date="2016-10" db="EMBL/GenBank/DDBJ databases">
        <authorList>
            <person name="Varghese N."/>
            <person name="Submissions S."/>
        </authorList>
    </citation>
    <scope>NUCLEOTIDE SEQUENCE [LARGE SCALE GENOMIC DNA]</scope>
    <source>
        <strain evidence="5">DSM 21368</strain>
    </source>
</reference>
<organism evidence="4 5">
    <name type="scientific">Ruania alba</name>
    <dbReference type="NCBI Taxonomy" id="648782"/>
    <lineage>
        <taxon>Bacteria</taxon>
        <taxon>Bacillati</taxon>
        <taxon>Actinomycetota</taxon>
        <taxon>Actinomycetes</taxon>
        <taxon>Micrococcales</taxon>
        <taxon>Ruaniaceae</taxon>
        <taxon>Ruania</taxon>
    </lineage>
</organism>
<dbReference type="OrthoDB" id="3252279at2"/>
<protein>
    <submittedName>
        <fullName evidence="4">Ribosomal protein S18 acetylase RimI</fullName>
    </submittedName>
</protein>
<dbReference type="RefSeq" id="WP_089772786.1">
    <property type="nucleotide sequence ID" value="NZ_FNTX01000001.1"/>
</dbReference>
<evidence type="ECO:0000313" key="5">
    <source>
        <dbReference type="Proteomes" id="UP000199220"/>
    </source>
</evidence>
<keyword evidence="4" id="KW-0687">Ribonucleoprotein</keyword>
<gene>
    <name evidence="4" type="ORF">SAMN04488554_2022</name>
</gene>
<evidence type="ECO:0000259" key="3">
    <source>
        <dbReference type="PROSITE" id="PS51186"/>
    </source>
</evidence>
<dbReference type="PANTHER" id="PTHR43877">
    <property type="entry name" value="AMINOALKYLPHOSPHONATE N-ACETYLTRANSFERASE-RELATED-RELATED"/>
    <property type="match status" value="1"/>
</dbReference>
<keyword evidence="5" id="KW-1185">Reference proteome</keyword>
<sequence>MPGFTIRPLAPADVPAAQAVMMRSVVEDFGAEHDAVIHADIDDLLGTYDRADGPFMLVVVDEVTDQIVATGGMRDGRLRPGVTPEDLVERYDDGSTGQVVRVYTLREHRRRGIAKALVRNVLDKAARDGHYERIAFHTLLSSPGAVAFWTAMGAELVHDDTYGPSEAMYYEFPALARIP</sequence>
<dbReference type="STRING" id="648782.SAMN04488554_2022"/>
<dbReference type="Proteomes" id="UP000199220">
    <property type="component" value="Unassembled WGS sequence"/>
</dbReference>
<dbReference type="EMBL" id="FNTX01000001">
    <property type="protein sequence ID" value="SEE29728.1"/>
    <property type="molecule type" value="Genomic_DNA"/>
</dbReference>
<dbReference type="InterPro" id="IPR016181">
    <property type="entry name" value="Acyl_CoA_acyltransferase"/>
</dbReference>
<evidence type="ECO:0000256" key="1">
    <source>
        <dbReference type="ARBA" id="ARBA00022679"/>
    </source>
</evidence>